<dbReference type="RefSeq" id="XP_022250992.1">
    <property type="nucleotide sequence ID" value="XM_022395284.1"/>
</dbReference>
<dbReference type="SUPFAM" id="SSF57603">
    <property type="entry name" value="FnI-like domain"/>
    <property type="match status" value="2"/>
</dbReference>
<evidence type="ECO:0000313" key="4">
    <source>
        <dbReference type="Proteomes" id="UP000694941"/>
    </source>
</evidence>
<evidence type="ECO:0000256" key="2">
    <source>
        <dbReference type="ARBA" id="ARBA00022525"/>
    </source>
</evidence>
<sequence>MCTVLYSKMKLLSLYWFAVFTTNLFALRTCAPTPSKNYQQYDSTHQYDVLVQKQTLEKIDSPTGGKVCTFEGRLFPHGAQVPRSDPCETCRCLLGEVFCWKTSCVDTKPRPECQLVHVQGICCSIHKCPESKSTKLLNTEITTNSSIEGSASTIKRSTDLSRISTVSLISPTVPVSSTLKTASATKVCDVNGENFPEGDLIPSSSGPCIECRCGSQGQIDCKPLDCKISDPVVTRTFIKLQEH</sequence>
<proteinExistence type="predicted"/>
<keyword evidence="2" id="KW-0964">Secreted</keyword>
<keyword evidence="3" id="KW-0732">Signal</keyword>
<comment type="subcellular location">
    <subcellularLocation>
        <location evidence="1">Secreted</location>
    </subcellularLocation>
</comment>
<evidence type="ECO:0000313" key="5">
    <source>
        <dbReference type="RefSeq" id="XP_022250992.1"/>
    </source>
</evidence>
<keyword evidence="4" id="KW-1185">Reference proteome</keyword>
<dbReference type="PANTHER" id="PTHR46698">
    <property type="entry name" value="CROSSVEINLESS 2"/>
    <property type="match status" value="1"/>
</dbReference>
<gene>
    <name evidence="5" type="primary">LOC111087704</name>
</gene>
<reference evidence="5" key="1">
    <citation type="submission" date="2025-08" db="UniProtKB">
        <authorList>
            <consortium name="RefSeq"/>
        </authorList>
    </citation>
    <scope>IDENTIFICATION</scope>
    <source>
        <tissue evidence="5">Muscle</tissue>
    </source>
</reference>
<dbReference type="Gene3D" id="2.10.70.10">
    <property type="entry name" value="Complement Module, domain 1"/>
    <property type="match status" value="1"/>
</dbReference>
<dbReference type="Proteomes" id="UP000694941">
    <property type="component" value="Unplaced"/>
</dbReference>
<accession>A0ABM1T536</accession>
<dbReference type="InterPro" id="IPR052424">
    <property type="entry name" value="Kielin_Chordin-BMP_Reg"/>
</dbReference>
<name>A0ABM1T536_LIMPO</name>
<evidence type="ECO:0000256" key="1">
    <source>
        <dbReference type="ARBA" id="ARBA00004613"/>
    </source>
</evidence>
<protein>
    <submittedName>
        <fullName evidence="5">von Willebrand factor C and EGF domain-containing protein-like</fullName>
    </submittedName>
</protein>
<dbReference type="PANTHER" id="PTHR46698:SF4">
    <property type="entry name" value="CROSSVEINLESS 2"/>
    <property type="match status" value="1"/>
</dbReference>
<evidence type="ECO:0000256" key="3">
    <source>
        <dbReference type="ARBA" id="ARBA00022729"/>
    </source>
</evidence>
<dbReference type="GeneID" id="111087704"/>
<organism evidence="4 5">
    <name type="scientific">Limulus polyphemus</name>
    <name type="common">Atlantic horseshoe crab</name>
    <dbReference type="NCBI Taxonomy" id="6850"/>
    <lineage>
        <taxon>Eukaryota</taxon>
        <taxon>Metazoa</taxon>
        <taxon>Ecdysozoa</taxon>
        <taxon>Arthropoda</taxon>
        <taxon>Chelicerata</taxon>
        <taxon>Merostomata</taxon>
        <taxon>Xiphosura</taxon>
        <taxon>Limulidae</taxon>
        <taxon>Limulus</taxon>
    </lineage>
</organism>